<dbReference type="EMBL" id="BJWL01000318">
    <property type="protein sequence ID" value="GFS38849.1"/>
    <property type="molecule type" value="Genomic_DNA"/>
</dbReference>
<evidence type="ECO:0000256" key="3">
    <source>
        <dbReference type="ARBA" id="ARBA00022722"/>
    </source>
</evidence>
<accession>A0A7J0DN68</accession>
<keyword evidence="4" id="KW-0255">Endonuclease</keyword>
<dbReference type="SUPFAM" id="SSF56672">
    <property type="entry name" value="DNA/RNA polymerases"/>
    <property type="match status" value="1"/>
</dbReference>
<dbReference type="GO" id="GO:0016779">
    <property type="term" value="F:nucleotidyltransferase activity"/>
    <property type="evidence" value="ECO:0007669"/>
    <property type="project" value="UniProtKB-KW"/>
</dbReference>
<feature type="domain" description="Reverse transcriptase/retrotransposon-derived protein RNase H-like" evidence="8">
    <location>
        <begin position="642"/>
        <end position="740"/>
    </location>
</feature>
<evidence type="ECO:0000256" key="1">
    <source>
        <dbReference type="ARBA" id="ARBA00022679"/>
    </source>
</evidence>
<dbReference type="CDD" id="cd00303">
    <property type="entry name" value="retropepsin_like"/>
    <property type="match status" value="1"/>
</dbReference>
<dbReference type="GO" id="GO:0004519">
    <property type="term" value="F:endonuclease activity"/>
    <property type="evidence" value="ECO:0007669"/>
    <property type="project" value="UniProtKB-KW"/>
</dbReference>
<sequence>MHLRSHYLPGPSASSPLDNRAYPMANTIQVPDLEGLHYEIHGDHSQNHSIGQEWRERHRSLSPAPPRGERSLSPQKNASHLFTVHQKEIEHLEDYVKRFNQAILEVEDLSDKMVIMALIEGLHLGPLFDSLSKNVPEPLSTLQNKDDKYITMELVEAKRRRRGKDDPKRKEHDNRRSEYRDETRNKKSNRDSRQTNERHPRTPPQIKHEEFVKWPEKIKIDPSRRNKNKYCKFHRDHRHNTEDCFQLKEQIADLIKKGYLRKYVANCQPPNSPERRYGENRPTARDIQVTHGVFRFGGCTSSSRKRHVRNGQGRAEEEVYNLSSPVVEVHPSTIFNNNDLRGLHLPHDDALVISVVIANFNVQRILVDNGSSVNILFILAFDKMMIGLGKLHPFHTSLVEFGGNMTHPLGWIKLPVTLQTEPHQITIWQDFIVVDFPSPYNAILGCPTLGRTRSITSTYHLKMKFPTTMRVGEIKIYPPDMEKTSFITERGLYCYKVMPFVLKNVGATYQRLVNKIFKEQIGKTMEVYIDDMLVKSLQAADHIAHLEEAFGVLRNYRMMLNPSKCIFGVSSGKFLGFLVTNSGIKANPDQIQALIAMNSPISIHEVQQLTGRVVALNRFVSKSADKCLPFFRILRKNQAFQWGEESKTAFQQLKEYLGSPPLLSVLITSEELFLYLFVSTIAVSAVLIREDDRVQKPVYYVSKVLMGAETRYLKIEKLAYALMIAARKLRHNFQAHPIAVLTD</sequence>
<reference evidence="10" key="1">
    <citation type="submission" date="2019-07" db="EMBL/GenBank/DDBJ databases">
        <title>De Novo Assembly of kiwifruit Actinidia rufa.</title>
        <authorList>
            <person name="Sugita-Konishi S."/>
            <person name="Sato K."/>
            <person name="Mori E."/>
            <person name="Abe Y."/>
            <person name="Kisaki G."/>
            <person name="Hamano K."/>
            <person name="Suezawa K."/>
            <person name="Otani M."/>
            <person name="Fukuda T."/>
            <person name="Manabe T."/>
            <person name="Gomi K."/>
            <person name="Tabuchi M."/>
            <person name="Akimitsu K."/>
            <person name="Kataoka I."/>
        </authorList>
    </citation>
    <scope>NUCLEOTIDE SEQUENCE [LARGE SCALE GENOMIC DNA]</scope>
    <source>
        <strain evidence="10">cv. Fuchu</strain>
    </source>
</reference>
<dbReference type="PANTHER" id="PTHR37984">
    <property type="entry name" value="PROTEIN CBG26694"/>
    <property type="match status" value="1"/>
</dbReference>
<evidence type="ECO:0000259" key="7">
    <source>
        <dbReference type="Pfam" id="PF00078"/>
    </source>
</evidence>
<feature type="domain" description="Reverse transcriptase" evidence="7">
    <location>
        <begin position="484"/>
        <end position="577"/>
    </location>
</feature>
<dbReference type="Gene3D" id="2.40.70.10">
    <property type="entry name" value="Acid Proteases"/>
    <property type="match status" value="1"/>
</dbReference>
<keyword evidence="2" id="KW-0548">Nucleotidyltransferase</keyword>
<dbReference type="AlphaFoldDB" id="A0A7J0DN68"/>
<gene>
    <name evidence="9" type="ORF">Acr_00g0059790</name>
</gene>
<feature type="region of interest" description="Disordered" evidence="6">
    <location>
        <begin position="44"/>
        <end position="78"/>
    </location>
</feature>
<dbReference type="Proteomes" id="UP000585474">
    <property type="component" value="Unassembled WGS sequence"/>
</dbReference>
<evidence type="ECO:0000256" key="6">
    <source>
        <dbReference type="SAM" id="MobiDB-lite"/>
    </source>
</evidence>
<keyword evidence="5" id="KW-0511">Multifunctional enzyme</keyword>
<organism evidence="9 10">
    <name type="scientific">Actinidia rufa</name>
    <dbReference type="NCBI Taxonomy" id="165716"/>
    <lineage>
        <taxon>Eukaryota</taxon>
        <taxon>Viridiplantae</taxon>
        <taxon>Streptophyta</taxon>
        <taxon>Embryophyta</taxon>
        <taxon>Tracheophyta</taxon>
        <taxon>Spermatophyta</taxon>
        <taxon>Magnoliopsida</taxon>
        <taxon>eudicotyledons</taxon>
        <taxon>Gunneridae</taxon>
        <taxon>Pentapetalae</taxon>
        <taxon>asterids</taxon>
        <taxon>Ericales</taxon>
        <taxon>Actinidiaceae</taxon>
        <taxon>Actinidia</taxon>
    </lineage>
</organism>
<keyword evidence="4" id="KW-0378">Hydrolase</keyword>
<evidence type="ECO:0000256" key="4">
    <source>
        <dbReference type="ARBA" id="ARBA00022759"/>
    </source>
</evidence>
<dbReference type="InterPro" id="IPR021109">
    <property type="entry name" value="Peptidase_aspartic_dom_sf"/>
</dbReference>
<dbReference type="CDD" id="cd01647">
    <property type="entry name" value="RT_LTR"/>
    <property type="match status" value="1"/>
</dbReference>
<keyword evidence="3" id="KW-0540">Nuclease</keyword>
<dbReference type="InterPro" id="IPR050951">
    <property type="entry name" value="Retrovirus_Pol_polyprotein"/>
</dbReference>
<feature type="region of interest" description="Disordered" evidence="6">
    <location>
        <begin position="1"/>
        <end position="20"/>
    </location>
</feature>
<dbReference type="InterPro" id="IPR041577">
    <property type="entry name" value="RT_RNaseH_2"/>
</dbReference>
<comment type="caution">
    <text evidence="9">The sequence shown here is derived from an EMBL/GenBank/DDBJ whole genome shotgun (WGS) entry which is preliminary data.</text>
</comment>
<evidence type="ECO:0000313" key="9">
    <source>
        <dbReference type="EMBL" id="GFS38849.1"/>
    </source>
</evidence>
<proteinExistence type="predicted"/>
<name>A0A7J0DN68_9ERIC</name>
<dbReference type="PANTHER" id="PTHR37984:SF5">
    <property type="entry name" value="PROTEIN NYNRIN-LIKE"/>
    <property type="match status" value="1"/>
</dbReference>
<feature type="compositionally biased region" description="Basic and acidic residues" evidence="6">
    <location>
        <begin position="163"/>
        <end position="208"/>
    </location>
</feature>
<keyword evidence="10" id="KW-1185">Reference proteome</keyword>
<evidence type="ECO:0000256" key="2">
    <source>
        <dbReference type="ARBA" id="ARBA00022695"/>
    </source>
</evidence>
<evidence type="ECO:0008006" key="11">
    <source>
        <dbReference type="Google" id="ProtNLM"/>
    </source>
</evidence>
<dbReference type="Pfam" id="PF17919">
    <property type="entry name" value="RT_RNaseH_2"/>
    <property type="match status" value="1"/>
</dbReference>
<dbReference type="Pfam" id="PF00078">
    <property type="entry name" value="RVT_1"/>
    <property type="match status" value="1"/>
</dbReference>
<dbReference type="InterPro" id="IPR000477">
    <property type="entry name" value="RT_dom"/>
</dbReference>
<feature type="region of interest" description="Disordered" evidence="6">
    <location>
        <begin position="158"/>
        <end position="208"/>
    </location>
</feature>
<evidence type="ECO:0000259" key="8">
    <source>
        <dbReference type="Pfam" id="PF17919"/>
    </source>
</evidence>
<evidence type="ECO:0000256" key="5">
    <source>
        <dbReference type="ARBA" id="ARBA00023268"/>
    </source>
</evidence>
<dbReference type="Gene3D" id="3.30.70.270">
    <property type="match status" value="2"/>
</dbReference>
<protein>
    <recommendedName>
        <fullName evidence="11">Reverse transcriptase domain-containing protein</fullName>
    </recommendedName>
</protein>
<dbReference type="InterPro" id="IPR043502">
    <property type="entry name" value="DNA/RNA_pol_sf"/>
</dbReference>
<dbReference type="OrthoDB" id="1936626at2759"/>
<keyword evidence="1" id="KW-0808">Transferase</keyword>
<dbReference type="InterPro" id="IPR043128">
    <property type="entry name" value="Rev_trsase/Diguanyl_cyclase"/>
</dbReference>
<evidence type="ECO:0000313" key="10">
    <source>
        <dbReference type="Proteomes" id="UP000585474"/>
    </source>
</evidence>